<evidence type="ECO:0000259" key="3">
    <source>
        <dbReference type="PROSITE" id="PS50893"/>
    </source>
</evidence>
<dbReference type="InterPro" id="IPR003593">
    <property type="entry name" value="AAA+_ATPase"/>
</dbReference>
<dbReference type="PROSITE" id="PS50893">
    <property type="entry name" value="ABC_TRANSPORTER_2"/>
    <property type="match status" value="2"/>
</dbReference>
<dbReference type="InterPro" id="IPR027417">
    <property type="entry name" value="P-loop_NTPase"/>
</dbReference>
<feature type="domain" description="ABC transporter" evidence="3">
    <location>
        <begin position="4"/>
        <end position="255"/>
    </location>
</feature>
<dbReference type="Pfam" id="PF00005">
    <property type="entry name" value="ABC_tran"/>
    <property type="match status" value="2"/>
</dbReference>
<dbReference type="AlphaFoldDB" id="A0A916Q814"/>
<accession>A0A916Q814</accession>
<evidence type="ECO:0000256" key="2">
    <source>
        <dbReference type="ARBA" id="ARBA00022840"/>
    </source>
</evidence>
<dbReference type="InterPro" id="IPR003439">
    <property type="entry name" value="ABC_transporter-like_ATP-bd"/>
</dbReference>
<organism evidence="4 5">
    <name type="scientific">Anaerostipes butyraticus</name>
    <dbReference type="NCBI Taxonomy" id="645466"/>
    <lineage>
        <taxon>Bacteria</taxon>
        <taxon>Bacillati</taxon>
        <taxon>Bacillota</taxon>
        <taxon>Clostridia</taxon>
        <taxon>Lachnospirales</taxon>
        <taxon>Lachnospiraceae</taxon>
        <taxon>Anaerostipes</taxon>
    </lineage>
</organism>
<dbReference type="Proteomes" id="UP000613208">
    <property type="component" value="Unassembled WGS sequence"/>
</dbReference>
<evidence type="ECO:0000313" key="4">
    <source>
        <dbReference type="EMBL" id="GFO86022.1"/>
    </source>
</evidence>
<keyword evidence="5" id="KW-1185">Reference proteome</keyword>
<dbReference type="RefSeq" id="WP_201311698.1">
    <property type="nucleotide sequence ID" value="NZ_BLYI01000047.1"/>
</dbReference>
<dbReference type="GO" id="GO:0016887">
    <property type="term" value="F:ATP hydrolysis activity"/>
    <property type="evidence" value="ECO:0007669"/>
    <property type="project" value="InterPro"/>
</dbReference>
<proteinExistence type="predicted"/>
<feature type="domain" description="ABC transporter" evidence="3">
    <location>
        <begin position="317"/>
        <end position="509"/>
    </location>
</feature>
<dbReference type="SMART" id="SM00382">
    <property type="entry name" value="AAA"/>
    <property type="match status" value="2"/>
</dbReference>
<dbReference type="EMBL" id="BLYI01000047">
    <property type="protein sequence ID" value="GFO86022.1"/>
    <property type="molecule type" value="Genomic_DNA"/>
</dbReference>
<comment type="caution">
    <text evidence="4">The sequence shown here is derived from an EMBL/GenBank/DDBJ whole genome shotgun (WGS) entry which is preliminary data.</text>
</comment>
<dbReference type="PANTHER" id="PTHR42855:SF2">
    <property type="entry name" value="DRUG RESISTANCE ABC TRANSPORTER,ATP-BINDING PROTEIN"/>
    <property type="match status" value="1"/>
</dbReference>
<dbReference type="PROSITE" id="PS00211">
    <property type="entry name" value="ABC_TRANSPORTER_1"/>
    <property type="match status" value="2"/>
</dbReference>
<dbReference type="FunFam" id="3.40.50.300:FF:000011">
    <property type="entry name" value="Putative ABC transporter ATP-binding component"/>
    <property type="match status" value="1"/>
</dbReference>
<dbReference type="InterPro" id="IPR032781">
    <property type="entry name" value="ABC_tran_Xtn"/>
</dbReference>
<keyword evidence="1" id="KW-0547">Nucleotide-binding</keyword>
<dbReference type="InterPro" id="IPR051309">
    <property type="entry name" value="ABCF_ATPase"/>
</dbReference>
<protein>
    <submittedName>
        <fullName evidence="4">ABC transporter ATP-binding protein</fullName>
    </submittedName>
</protein>
<dbReference type="Gene3D" id="3.40.50.300">
    <property type="entry name" value="P-loop containing nucleotide triphosphate hydrolases"/>
    <property type="match status" value="2"/>
</dbReference>
<dbReference type="CDD" id="cd03221">
    <property type="entry name" value="ABCF_EF-3"/>
    <property type="match status" value="2"/>
</dbReference>
<dbReference type="Pfam" id="PF12848">
    <property type="entry name" value="ABC_tran_Xtn"/>
    <property type="match status" value="1"/>
</dbReference>
<evidence type="ECO:0000313" key="5">
    <source>
        <dbReference type="Proteomes" id="UP000613208"/>
    </source>
</evidence>
<name>A0A916Q814_9FIRM</name>
<keyword evidence="2 4" id="KW-0067">ATP-binding</keyword>
<dbReference type="PANTHER" id="PTHR42855">
    <property type="entry name" value="ABC TRANSPORTER ATP-BINDING SUBUNIT"/>
    <property type="match status" value="1"/>
</dbReference>
<sequence>MSLLEIEGLTHSLGENILYENAALTLNRGEHAGVVGKNGAGKSTLIKICTGQLPADSGHVVWAPGIKTGCLDQYAEIEKTMTVMGFLRSAFADLEKVERQMLKYYERAAQGDEKYLEKAAECQQELEIRDYYSADTKIEQVMEGLGLSSLGGERFISEMSGGQRAKIILAKILLEEPDVLLLDEPTNFLDHEHVAWLAGYLSQIENAFLVVSHDDEFLNLVSNRIFDVDQKTITKYYGTYTEFQEKKAARQKTYECRYNAQQKKIRATEEFIRKNIAGRKSRMAKGRRKQLERMMKIGTPDQREEKPFFKFREIPSNHTEYLTVKQLSVGYDVPILQGIEFNLMSGQKAVITGFNGIGKSTLIKTLTGQIKSIDGQFRLSDQAETAYFEQDFSWEDKTKTPVEIISEYNPDLTAGEVRRYLARCGIGKKHALQEIHTLSGGEQAKVKLCLLTLKPCNFLILDEPTNHLDVTAKEALREAIMKFQGTVLLVSHEESFYKDWVQKIIHIGK</sequence>
<evidence type="ECO:0000256" key="1">
    <source>
        <dbReference type="ARBA" id="ARBA00022741"/>
    </source>
</evidence>
<dbReference type="InterPro" id="IPR017871">
    <property type="entry name" value="ABC_transporter-like_CS"/>
</dbReference>
<gene>
    <name evidence="4" type="ORF">ANBU17_23690</name>
</gene>
<reference evidence="4" key="1">
    <citation type="submission" date="2020-06" db="EMBL/GenBank/DDBJ databases">
        <title>Characterization of fructooligosaccharide metabolism and fructooligosaccharide-degrading enzymes in human commensal butyrate producers.</title>
        <authorList>
            <person name="Tanno H."/>
            <person name="Fujii T."/>
            <person name="Hirano K."/>
            <person name="Maeno S."/>
            <person name="Tonozuka T."/>
            <person name="Sakamoto M."/>
            <person name="Ohkuma M."/>
            <person name="Tochio T."/>
            <person name="Endo A."/>
        </authorList>
    </citation>
    <scope>NUCLEOTIDE SEQUENCE</scope>
    <source>
        <strain evidence="4">JCM 17466</strain>
    </source>
</reference>
<dbReference type="SUPFAM" id="SSF52540">
    <property type="entry name" value="P-loop containing nucleoside triphosphate hydrolases"/>
    <property type="match status" value="2"/>
</dbReference>
<dbReference type="GO" id="GO:0005524">
    <property type="term" value="F:ATP binding"/>
    <property type="evidence" value="ECO:0007669"/>
    <property type="project" value="UniProtKB-KW"/>
</dbReference>